<organism evidence="1 2">
    <name type="scientific">Cupriavidus taiwanensis</name>
    <dbReference type="NCBI Taxonomy" id="164546"/>
    <lineage>
        <taxon>Bacteria</taxon>
        <taxon>Pseudomonadati</taxon>
        <taxon>Pseudomonadota</taxon>
        <taxon>Betaproteobacteria</taxon>
        <taxon>Burkholderiales</taxon>
        <taxon>Burkholderiaceae</taxon>
        <taxon>Cupriavidus</taxon>
    </lineage>
</organism>
<protein>
    <submittedName>
        <fullName evidence="1">Uncharacterized protein</fullName>
    </submittedName>
</protein>
<dbReference type="Proteomes" id="UP000257016">
    <property type="component" value="Unassembled WGS sequence"/>
</dbReference>
<evidence type="ECO:0000313" key="2">
    <source>
        <dbReference type="Proteomes" id="UP000257016"/>
    </source>
</evidence>
<dbReference type="AlphaFoldDB" id="A0A976AAM2"/>
<name>A0A976AAM2_9BURK</name>
<accession>A0A976AAM2</accession>
<dbReference type="EMBL" id="OFSN01000019">
    <property type="protein sequence ID" value="SOY71764.1"/>
    <property type="molecule type" value="Genomic_DNA"/>
</dbReference>
<evidence type="ECO:0000313" key="1">
    <source>
        <dbReference type="EMBL" id="SOY71764.1"/>
    </source>
</evidence>
<proteinExistence type="predicted"/>
<reference evidence="1 2" key="1">
    <citation type="submission" date="2018-01" db="EMBL/GenBank/DDBJ databases">
        <authorList>
            <person name="Clerissi C."/>
        </authorList>
    </citation>
    <scope>NUCLEOTIDE SEQUENCE [LARGE SCALE GENOMIC DNA]</scope>
    <source>
        <strain evidence="1">Cupriavidus taiwanensis LMG 19430</strain>
    </source>
</reference>
<sequence length="65" mass="7354">MCVPSLITQPVHNLFGSIWDLRQIPQSRISHKCIAKSTEIRSERNKSVLRSPPWAAVAGFLESKH</sequence>
<comment type="caution">
    <text evidence="1">The sequence shown here is derived from an EMBL/GenBank/DDBJ whole genome shotgun (WGS) entry which is preliminary data.</text>
</comment>
<gene>
    <name evidence="1" type="ORF">CBM2586_B130484</name>
</gene>